<dbReference type="SUPFAM" id="SSF103032">
    <property type="entry name" value="Hypothetical protein YwqG"/>
    <property type="match status" value="1"/>
</dbReference>
<dbReference type="AlphaFoldDB" id="A0A7W3LJM7"/>
<dbReference type="Proteomes" id="UP000572680">
    <property type="component" value="Unassembled WGS sequence"/>
</dbReference>
<name>A0A7W3LJM7_ACTNM</name>
<dbReference type="InterPro" id="IPR035948">
    <property type="entry name" value="YwqG-like_sf"/>
</dbReference>
<reference evidence="1 2" key="1">
    <citation type="submission" date="2020-08" db="EMBL/GenBank/DDBJ databases">
        <title>Genomic Encyclopedia of Type Strains, Phase IV (KMG-IV): sequencing the most valuable type-strain genomes for metagenomic binning, comparative biology and taxonomic classification.</title>
        <authorList>
            <person name="Goeker M."/>
        </authorList>
    </citation>
    <scope>NUCLEOTIDE SEQUENCE [LARGE SCALE GENOMIC DNA]</scope>
    <source>
        <strain evidence="1 2">DSM 44197</strain>
    </source>
</reference>
<proteinExistence type="predicted"/>
<evidence type="ECO:0000313" key="2">
    <source>
        <dbReference type="Proteomes" id="UP000572680"/>
    </source>
</evidence>
<gene>
    <name evidence="1" type="ORF">HNR61_000966</name>
</gene>
<protein>
    <recommendedName>
        <fullName evidence="3">DUF1963 domain-containing protein</fullName>
    </recommendedName>
</protein>
<dbReference type="Gene3D" id="2.30.320.10">
    <property type="entry name" value="YwqG-like"/>
    <property type="match status" value="1"/>
</dbReference>
<dbReference type="Pfam" id="PF09234">
    <property type="entry name" value="DUF1963"/>
    <property type="match status" value="1"/>
</dbReference>
<evidence type="ECO:0000313" key="1">
    <source>
        <dbReference type="EMBL" id="MBA8949368.1"/>
    </source>
</evidence>
<dbReference type="RefSeq" id="WP_182841809.1">
    <property type="nucleotide sequence ID" value="NZ_BAAALP010000003.1"/>
</dbReference>
<evidence type="ECO:0008006" key="3">
    <source>
        <dbReference type="Google" id="ProtNLM"/>
    </source>
</evidence>
<organism evidence="1 2">
    <name type="scientific">Actinomadura namibiensis</name>
    <dbReference type="NCBI Taxonomy" id="182080"/>
    <lineage>
        <taxon>Bacteria</taxon>
        <taxon>Bacillati</taxon>
        <taxon>Actinomycetota</taxon>
        <taxon>Actinomycetes</taxon>
        <taxon>Streptosporangiales</taxon>
        <taxon>Thermomonosporaceae</taxon>
        <taxon>Actinomadura</taxon>
    </lineage>
</organism>
<dbReference type="EMBL" id="JACJIA010000001">
    <property type="protein sequence ID" value="MBA8949368.1"/>
    <property type="molecule type" value="Genomic_DNA"/>
</dbReference>
<dbReference type="PANTHER" id="PTHR36436:SF6">
    <property type="entry name" value="SLL5081 PROTEIN"/>
    <property type="match status" value="1"/>
</dbReference>
<dbReference type="PANTHER" id="PTHR36436">
    <property type="entry name" value="SLL5081 PROTEIN"/>
    <property type="match status" value="1"/>
</dbReference>
<accession>A0A7W3LJM7</accession>
<keyword evidence="2" id="KW-1185">Reference proteome</keyword>
<sequence>MDHFHAQRQRLHSLFGVFFAPEVTAALLELARPALALGAEGEATVRLGGAPVLPVGEEWPVVAGRPLDFLGAVDFGEIAALGAVPWLPDKGVAAFYGGAGCRVFAGEMREAERPEGASAYPSCPLGAKPFLSVPSPQEPALRRLEAAYSGCLPLYEQLHAAWAQHAWPDDAPMHQIGGWPVLARDPEGPQATESGWRLLLQLDSDNRLGWDWGGSGRVYFCVRENAPVDSACLTAQAAEGQRRRATNA</sequence>
<dbReference type="InterPro" id="IPR015315">
    <property type="entry name" value="DUF1963"/>
</dbReference>
<comment type="caution">
    <text evidence="1">The sequence shown here is derived from an EMBL/GenBank/DDBJ whole genome shotgun (WGS) entry which is preliminary data.</text>
</comment>